<keyword evidence="1" id="KW-0732">Signal</keyword>
<evidence type="ECO:0000313" key="4">
    <source>
        <dbReference type="Proteomes" id="UP000199391"/>
    </source>
</evidence>
<dbReference type="AlphaFoldDB" id="A0A1I7J6E8"/>
<keyword evidence="4" id="KW-1185">Reference proteome</keyword>
<dbReference type="PANTHER" id="PTHR38834">
    <property type="entry name" value="PERIPLASMIC SUBSTRATE BINDING PROTEIN FAMILY 3"/>
    <property type="match status" value="1"/>
</dbReference>
<sequence>MVARPHVSPAALFAASLAVLATAMALCGAPKAAAAPPAALKIYGMESRPISFRDGGRPDGMVVELAQQLLRRLGRGDEIEIIPWARANTVAQYEPNVLLLSIVRTPEREKRMVFVGPVFLAYISAFAVKGRAEELRALGDGIHRLRGGARRGSIFVERARGLGYNLTDETTDSETAARMLMMRRFDLWFDGEEMVGPALASAGYARGDVELVKRLSTEEVYFAFSQGTPRSLIDEWDAAFRAMKRDGSYQKIHRKWLPRYPFPPGVTTVGP</sequence>
<dbReference type="InterPro" id="IPR001638">
    <property type="entry name" value="Solute-binding_3/MltF_N"/>
</dbReference>
<protein>
    <submittedName>
        <fullName evidence="3">Amino acid ABC transporter substrate-binding protein, PAAT family</fullName>
    </submittedName>
</protein>
<accession>A0A1I7J6E8</accession>
<organism evidence="3 4">
    <name type="scientific">Pseudoduganella namucuonensis</name>
    <dbReference type="NCBI Taxonomy" id="1035707"/>
    <lineage>
        <taxon>Bacteria</taxon>
        <taxon>Pseudomonadati</taxon>
        <taxon>Pseudomonadota</taxon>
        <taxon>Betaproteobacteria</taxon>
        <taxon>Burkholderiales</taxon>
        <taxon>Oxalobacteraceae</taxon>
        <taxon>Telluria group</taxon>
        <taxon>Pseudoduganella</taxon>
    </lineage>
</organism>
<evidence type="ECO:0000259" key="2">
    <source>
        <dbReference type="Pfam" id="PF00497"/>
    </source>
</evidence>
<evidence type="ECO:0000313" key="3">
    <source>
        <dbReference type="EMBL" id="SFU80701.1"/>
    </source>
</evidence>
<dbReference type="STRING" id="1035707.SAMN05216552_101098"/>
<proteinExistence type="predicted"/>
<gene>
    <name evidence="3" type="ORF">SAMN05216552_101098</name>
</gene>
<feature type="chain" id="PRO_5011619496" evidence="1">
    <location>
        <begin position="35"/>
        <end position="271"/>
    </location>
</feature>
<name>A0A1I7J6E8_9BURK</name>
<dbReference type="PANTHER" id="PTHR38834:SF3">
    <property type="entry name" value="SOLUTE-BINDING PROTEIN FAMILY 3_N-TERMINAL DOMAIN-CONTAINING PROTEIN"/>
    <property type="match status" value="1"/>
</dbReference>
<dbReference type="Gene3D" id="3.40.190.10">
    <property type="entry name" value="Periplasmic binding protein-like II"/>
    <property type="match status" value="2"/>
</dbReference>
<feature type="signal peptide" evidence="1">
    <location>
        <begin position="1"/>
        <end position="34"/>
    </location>
</feature>
<evidence type="ECO:0000256" key="1">
    <source>
        <dbReference type="SAM" id="SignalP"/>
    </source>
</evidence>
<reference evidence="4" key="1">
    <citation type="submission" date="2016-10" db="EMBL/GenBank/DDBJ databases">
        <authorList>
            <person name="Varghese N."/>
            <person name="Submissions S."/>
        </authorList>
    </citation>
    <scope>NUCLEOTIDE SEQUENCE [LARGE SCALE GENOMIC DNA]</scope>
    <source>
        <strain evidence="4">CGMCC 1.11014</strain>
    </source>
</reference>
<dbReference type="EMBL" id="FPBO01000010">
    <property type="protein sequence ID" value="SFU80701.1"/>
    <property type="molecule type" value="Genomic_DNA"/>
</dbReference>
<feature type="domain" description="Solute-binding protein family 3/N-terminal" evidence="2">
    <location>
        <begin position="46"/>
        <end position="257"/>
    </location>
</feature>
<dbReference type="Pfam" id="PF00497">
    <property type="entry name" value="SBP_bac_3"/>
    <property type="match status" value="1"/>
</dbReference>
<dbReference type="SUPFAM" id="SSF53850">
    <property type="entry name" value="Periplasmic binding protein-like II"/>
    <property type="match status" value="1"/>
</dbReference>
<dbReference type="Proteomes" id="UP000199391">
    <property type="component" value="Unassembled WGS sequence"/>
</dbReference>